<keyword evidence="6 14" id="KW-0547">Nucleotide-binding</keyword>
<keyword evidence="17" id="KW-1185">Reference proteome</keyword>
<evidence type="ECO:0000256" key="3">
    <source>
        <dbReference type="ARBA" id="ARBA00022527"/>
    </source>
</evidence>
<keyword evidence="8 14" id="KW-0067">ATP-binding</keyword>
<dbReference type="FunFam" id="3.30.200.20:FF:000002">
    <property type="entry name" value="Calcium/calmodulin-dependent protein kinase type II subunit delta isoform 2"/>
    <property type="match status" value="1"/>
</dbReference>
<dbReference type="Gene3D" id="3.10.450.50">
    <property type="match status" value="1"/>
</dbReference>
<dbReference type="GO" id="GO:0004683">
    <property type="term" value="F:calcium/calmodulin-dependent protein kinase activity"/>
    <property type="evidence" value="ECO:0007669"/>
    <property type="project" value="UniProtKB-EC"/>
</dbReference>
<feature type="binding site" evidence="14">
    <location>
        <position position="43"/>
    </location>
    <ligand>
        <name>ATP</name>
        <dbReference type="ChEBI" id="CHEBI:30616"/>
    </ligand>
</feature>
<evidence type="ECO:0000256" key="5">
    <source>
        <dbReference type="ARBA" id="ARBA00022679"/>
    </source>
</evidence>
<dbReference type="CTD" id="793359"/>
<dbReference type="InterPro" id="IPR013543">
    <property type="entry name" value="Ca/CaM-dep_prot_kinase-assoc"/>
</dbReference>
<dbReference type="SMART" id="SM00220">
    <property type="entry name" value="S_TKc"/>
    <property type="match status" value="1"/>
</dbReference>
<accession>A0A6P6LAS5</accession>
<dbReference type="SUPFAM" id="SSF56112">
    <property type="entry name" value="Protein kinase-like (PK-like)"/>
    <property type="match status" value="1"/>
</dbReference>
<dbReference type="Gene3D" id="3.30.200.20">
    <property type="entry name" value="Phosphorylase Kinase, domain 1"/>
    <property type="match status" value="1"/>
</dbReference>
<dbReference type="Proteomes" id="UP000515129">
    <property type="component" value="Chromosome 38"/>
</dbReference>
<dbReference type="PANTHER" id="PTHR24347">
    <property type="entry name" value="SERINE/THREONINE-PROTEIN KINASE"/>
    <property type="match status" value="1"/>
</dbReference>
<dbReference type="InterPro" id="IPR008271">
    <property type="entry name" value="Ser/Thr_kinase_AS"/>
</dbReference>
<dbReference type="InterPro" id="IPR032710">
    <property type="entry name" value="NTF2-like_dom_sf"/>
</dbReference>
<dbReference type="RefSeq" id="XP_026080386.1">
    <property type="nucleotide sequence ID" value="XM_026224601.1"/>
</dbReference>
<evidence type="ECO:0000256" key="6">
    <source>
        <dbReference type="ARBA" id="ARBA00022741"/>
    </source>
</evidence>
<feature type="compositionally biased region" description="Polar residues" evidence="15">
    <location>
        <begin position="394"/>
        <end position="403"/>
    </location>
</feature>
<dbReference type="InterPro" id="IPR011009">
    <property type="entry name" value="Kinase-like_dom_sf"/>
</dbReference>
<dbReference type="PROSITE" id="PS00107">
    <property type="entry name" value="PROTEIN_KINASE_ATP"/>
    <property type="match status" value="1"/>
</dbReference>
<comment type="subunit">
    <text evidence="13">CAMK2 is composed of four different chains: alpha, beta, gamma, and delta. The different isoforms assemble into homo- or heteromultimeric holoenzymes composed of 8 to 12 subunits.</text>
</comment>
<dbReference type="FunFam" id="3.10.450.50:FF:000001">
    <property type="entry name" value="calcium/calmodulin-dependent protein kinase type II subunit gamma isoform X1"/>
    <property type="match status" value="1"/>
</dbReference>
<dbReference type="Gene3D" id="6.10.140.620">
    <property type="match status" value="1"/>
</dbReference>
<dbReference type="GO" id="GO:0005516">
    <property type="term" value="F:calmodulin binding"/>
    <property type="evidence" value="ECO:0007669"/>
    <property type="project" value="UniProtKB-KW"/>
</dbReference>
<evidence type="ECO:0000313" key="17">
    <source>
        <dbReference type="Proteomes" id="UP000515129"/>
    </source>
</evidence>
<evidence type="ECO:0000256" key="4">
    <source>
        <dbReference type="ARBA" id="ARBA00022553"/>
    </source>
</evidence>
<keyword evidence="3" id="KW-0723">Serine/threonine-protein kinase</keyword>
<evidence type="ECO:0000256" key="13">
    <source>
        <dbReference type="ARBA" id="ARBA00064333"/>
    </source>
</evidence>
<feature type="compositionally biased region" description="Polar residues" evidence="15">
    <location>
        <begin position="414"/>
        <end position="425"/>
    </location>
</feature>
<reference evidence="18" key="1">
    <citation type="submission" date="2025-08" db="UniProtKB">
        <authorList>
            <consortium name="RefSeq"/>
        </authorList>
    </citation>
    <scope>IDENTIFICATION</scope>
    <source>
        <strain evidence="18">Wakin</strain>
        <tissue evidence="18">Muscle</tissue>
    </source>
</reference>
<dbReference type="GO" id="GO:0043226">
    <property type="term" value="C:organelle"/>
    <property type="evidence" value="ECO:0007669"/>
    <property type="project" value="UniProtKB-ARBA"/>
</dbReference>
<keyword evidence="9" id="KW-0112">Calmodulin-binding</keyword>
<evidence type="ECO:0000256" key="9">
    <source>
        <dbReference type="ARBA" id="ARBA00022860"/>
    </source>
</evidence>
<dbReference type="AlphaFoldDB" id="A0A6P6LAS5"/>
<evidence type="ECO:0000256" key="15">
    <source>
        <dbReference type="SAM" id="MobiDB-lite"/>
    </source>
</evidence>
<evidence type="ECO:0000256" key="1">
    <source>
        <dbReference type="ARBA" id="ARBA00005354"/>
    </source>
</evidence>
<dbReference type="FunFam" id="1.10.510.10:FF:000001">
    <property type="entry name" value="Calcium/calmodulin-dependent protein kinase type II subunit delta"/>
    <property type="match status" value="1"/>
</dbReference>
<keyword evidence="7 18" id="KW-0418">Kinase</keyword>
<feature type="domain" description="Protein kinase" evidence="16">
    <location>
        <begin position="14"/>
        <end position="272"/>
    </location>
</feature>
<evidence type="ECO:0000256" key="14">
    <source>
        <dbReference type="PROSITE-ProRule" id="PRU10141"/>
    </source>
</evidence>
<evidence type="ECO:0000256" key="8">
    <source>
        <dbReference type="ARBA" id="ARBA00022840"/>
    </source>
</evidence>
<evidence type="ECO:0000256" key="12">
    <source>
        <dbReference type="ARBA" id="ARBA00056581"/>
    </source>
</evidence>
<dbReference type="Pfam" id="PF00069">
    <property type="entry name" value="Pkinase"/>
    <property type="match status" value="1"/>
</dbReference>
<evidence type="ECO:0000256" key="11">
    <source>
        <dbReference type="ARBA" id="ARBA00047430"/>
    </source>
</evidence>
<evidence type="ECO:0000313" key="18">
    <source>
        <dbReference type="RefSeq" id="XP_026080386.1"/>
    </source>
</evidence>
<sequence length="561" mass="62690">MATIVTSTRFTDENQLYEELGKGAFSIVRRCVKKSTGQEYAAKIINTKKLSARDHQKLEREARICRLLKHPNIVRLHDSISEEGFHYLVFDLVTGGELFEDIVAREYYSEADASHCINQILESVSHIHQHDIVHRDLKPENLLLASKMKGAAVKLADFGLAIEVQGDQQAWFGFAGTPGYLSPEVLRKDPYGKPVDIWACGVILYILLVGYPPFWDEDQHKLYQQIKAGAYDFPSPEWDTVTPEAKNLINQMLTINPAKRITADQALKHPWVCQRSTVASMMHRQETVECLRKFNARRKLKGAILTTMLVSRNFSVGRQHTSPAAPTTSTAALAQEACKSLLNKKSDGVKEPQTTVVHNPADGIKGSTESCNTTEEEDMKGRKADPPHDVKNVAWSSSGQSSCPDLEPAVPAPASTTAGGSSVHRQLSRKQEIIKITEQLIEAINNGDFEAYTRICDPGLTSFEPEALGNLVEGMDFHKFYFENLLSKNSKPVHTTILNPHVHLIGEDAACIAYIRLTQYMDSQGRPRSSQSEETRVWHRREAKWLNIHFHCSGAPAAPLQ</sequence>
<evidence type="ECO:0000259" key="16">
    <source>
        <dbReference type="PROSITE" id="PS50011"/>
    </source>
</evidence>
<dbReference type="GO" id="GO:0005524">
    <property type="term" value="F:ATP binding"/>
    <property type="evidence" value="ECO:0007669"/>
    <property type="project" value="UniProtKB-UniRule"/>
</dbReference>
<dbReference type="InterPro" id="IPR017441">
    <property type="entry name" value="Protein_kinase_ATP_BS"/>
</dbReference>
<comment type="function">
    <text evidence="12">CaM-kinase II (CAMK2) is a prominent kinase in the central nervous system.</text>
</comment>
<keyword evidence="4" id="KW-0597">Phosphoprotein</keyword>
<keyword evidence="5" id="KW-0808">Transferase</keyword>
<dbReference type="CDD" id="cd14086">
    <property type="entry name" value="STKc_CaMKII"/>
    <property type="match status" value="1"/>
</dbReference>
<proteinExistence type="inferred from homology"/>
<comment type="similarity">
    <text evidence="1">Belongs to the protein kinase superfamily. CAMK Ser/Thr protein kinase family. CaMK subfamily.</text>
</comment>
<comment type="catalytic activity">
    <reaction evidence="11">
        <text>L-seryl-[protein] + ATP = O-phospho-L-seryl-[protein] + ADP + H(+)</text>
        <dbReference type="Rhea" id="RHEA:17989"/>
        <dbReference type="Rhea" id="RHEA-COMP:9863"/>
        <dbReference type="Rhea" id="RHEA-COMP:11604"/>
        <dbReference type="ChEBI" id="CHEBI:15378"/>
        <dbReference type="ChEBI" id="CHEBI:29999"/>
        <dbReference type="ChEBI" id="CHEBI:30616"/>
        <dbReference type="ChEBI" id="CHEBI:83421"/>
        <dbReference type="ChEBI" id="CHEBI:456216"/>
        <dbReference type="EC" id="2.7.11.17"/>
    </reaction>
</comment>
<dbReference type="PROSITE" id="PS50011">
    <property type="entry name" value="PROTEIN_KINASE_DOM"/>
    <property type="match status" value="1"/>
</dbReference>
<dbReference type="Gene3D" id="1.10.510.10">
    <property type="entry name" value="Transferase(Phosphotransferase) domain 1"/>
    <property type="match status" value="1"/>
</dbReference>
<dbReference type="InterPro" id="IPR000719">
    <property type="entry name" value="Prot_kinase_dom"/>
</dbReference>
<dbReference type="SUPFAM" id="SSF54427">
    <property type="entry name" value="NTF2-like"/>
    <property type="match status" value="1"/>
</dbReference>
<feature type="compositionally biased region" description="Basic and acidic residues" evidence="15">
    <location>
        <begin position="379"/>
        <end position="391"/>
    </location>
</feature>
<organism evidence="17 18">
    <name type="scientific">Carassius auratus</name>
    <name type="common">Goldfish</name>
    <dbReference type="NCBI Taxonomy" id="7957"/>
    <lineage>
        <taxon>Eukaryota</taxon>
        <taxon>Metazoa</taxon>
        <taxon>Chordata</taxon>
        <taxon>Craniata</taxon>
        <taxon>Vertebrata</taxon>
        <taxon>Euteleostomi</taxon>
        <taxon>Actinopterygii</taxon>
        <taxon>Neopterygii</taxon>
        <taxon>Teleostei</taxon>
        <taxon>Ostariophysi</taxon>
        <taxon>Cypriniformes</taxon>
        <taxon>Cyprinidae</taxon>
        <taxon>Cyprininae</taxon>
        <taxon>Carassius</taxon>
    </lineage>
</organism>
<dbReference type="PROSITE" id="PS00108">
    <property type="entry name" value="PROTEIN_KINASE_ST"/>
    <property type="match status" value="1"/>
</dbReference>
<comment type="catalytic activity">
    <reaction evidence="10">
        <text>L-threonyl-[protein] + ATP = O-phospho-L-threonyl-[protein] + ADP + H(+)</text>
        <dbReference type="Rhea" id="RHEA:46608"/>
        <dbReference type="Rhea" id="RHEA-COMP:11060"/>
        <dbReference type="Rhea" id="RHEA-COMP:11605"/>
        <dbReference type="ChEBI" id="CHEBI:15378"/>
        <dbReference type="ChEBI" id="CHEBI:30013"/>
        <dbReference type="ChEBI" id="CHEBI:30616"/>
        <dbReference type="ChEBI" id="CHEBI:61977"/>
        <dbReference type="ChEBI" id="CHEBI:456216"/>
        <dbReference type="EC" id="2.7.11.17"/>
    </reaction>
</comment>
<evidence type="ECO:0000256" key="7">
    <source>
        <dbReference type="ARBA" id="ARBA00022777"/>
    </source>
</evidence>
<evidence type="ECO:0000256" key="2">
    <source>
        <dbReference type="ARBA" id="ARBA00012434"/>
    </source>
</evidence>
<evidence type="ECO:0000256" key="10">
    <source>
        <dbReference type="ARBA" id="ARBA00047307"/>
    </source>
</evidence>
<name>A0A6P6LAS5_CARAU</name>
<dbReference type="Pfam" id="PF08332">
    <property type="entry name" value="CaMKII_AD"/>
    <property type="match status" value="1"/>
</dbReference>
<gene>
    <name evidence="18" type="primary">camk2g2</name>
</gene>
<dbReference type="EC" id="2.7.11.17" evidence="2"/>
<protein>
    <recommendedName>
        <fullName evidence="2">calcium/calmodulin-dependent protein kinase</fullName>
        <ecNumber evidence="2">2.7.11.17</ecNumber>
    </recommendedName>
</protein>
<feature type="region of interest" description="Disordered" evidence="15">
    <location>
        <begin position="345"/>
        <end position="427"/>
    </location>
</feature>